<dbReference type="PANTHER" id="PTHR42693">
    <property type="entry name" value="ARYLSULFATASE FAMILY MEMBER"/>
    <property type="match status" value="1"/>
</dbReference>
<dbReference type="EMBL" id="JAGTAR010000073">
    <property type="protein sequence ID" value="MBR8538368.1"/>
    <property type="molecule type" value="Genomic_DNA"/>
</dbReference>
<sequence length="479" mass="54472">MKLVLLLVIITFATSIGCQSYAKTKEREIDKPNILYIILDDLGYGDVGFNGQDKILTPRIDQLAKEGIVFTNHYAGAPVCGPSRAVLMTGKHLGHCTVRGNPRWSLSGNPVDIDSTDVTIAEELKRAGYATAIIGKWGLAENLSHGRPNQQGFDYFYGFNRHLPAHHYYPEQVYRNEELISIEGNVTVEKKGQYITDLFTQEAKEYIRQVAKQEQPFYLHLAYTTPHYELTIPAERKALYQDKDWPLREMKAGHYLNDKNGHVTYASMVSDVDRQIGEVLDVLDELKIAENTLVVFTSDNGHEYDLLTDEFFNSNGDGRGRKRDLYEGGIKVPFAARWPKQIAPNTTSSHVSAFWDFLPTVCEITGLEPSDNGIDGLSFLPALTGNAKEQEQHNYLYWEFNESKGPLQALRKGDWKLLRFVAQNKVELYKITTDMSEKQNVAEQFPDKCKELLVILNEARTTHPQFPLTKRSNPYKKKK</sequence>
<dbReference type="GO" id="GO:0004065">
    <property type="term" value="F:arylsulfatase activity"/>
    <property type="evidence" value="ECO:0007669"/>
    <property type="project" value="TreeGrafter"/>
</dbReference>
<feature type="domain" description="Sulfatase N-terminal" evidence="5">
    <location>
        <begin position="32"/>
        <end position="366"/>
    </location>
</feature>
<dbReference type="GO" id="GO:0046872">
    <property type="term" value="F:metal ion binding"/>
    <property type="evidence" value="ECO:0007669"/>
    <property type="project" value="UniProtKB-KW"/>
</dbReference>
<dbReference type="RefSeq" id="WP_212193391.1">
    <property type="nucleotide sequence ID" value="NZ_JAGTAR010000073.1"/>
</dbReference>
<protein>
    <submittedName>
        <fullName evidence="6">Arylsulfatase</fullName>
    </submittedName>
</protein>
<reference evidence="6" key="2">
    <citation type="submission" date="2021-04" db="EMBL/GenBank/DDBJ databases">
        <authorList>
            <person name="Zhang T."/>
            <person name="Zhang Y."/>
            <person name="Lu D."/>
            <person name="Zuo D."/>
            <person name="Du Z."/>
        </authorList>
    </citation>
    <scope>NUCLEOTIDE SEQUENCE</scope>
    <source>
        <strain evidence="6">JR1</strain>
    </source>
</reference>
<evidence type="ECO:0000256" key="1">
    <source>
        <dbReference type="ARBA" id="ARBA00008779"/>
    </source>
</evidence>
<reference evidence="6" key="1">
    <citation type="journal article" date="2018" name="Int. J. Syst. Evol. Microbiol.">
        <title>Carboxylicivirga sediminis sp. nov., isolated from coastal sediment.</title>
        <authorList>
            <person name="Wang F.Q."/>
            <person name="Ren L.H."/>
            <person name="Zou R.J."/>
            <person name="Sun Y.Z."/>
            <person name="Liu X.J."/>
            <person name="Jiang F."/>
            <person name="Liu L.J."/>
        </authorList>
    </citation>
    <scope>NUCLEOTIDE SEQUENCE</scope>
    <source>
        <strain evidence="6">JR1</strain>
    </source>
</reference>
<dbReference type="CDD" id="cd16145">
    <property type="entry name" value="ARS_like"/>
    <property type="match status" value="1"/>
</dbReference>
<dbReference type="Gene3D" id="3.30.1120.10">
    <property type="match status" value="1"/>
</dbReference>
<organism evidence="6 7">
    <name type="scientific">Carboxylicivirga sediminis</name>
    <dbReference type="NCBI Taxonomy" id="2006564"/>
    <lineage>
        <taxon>Bacteria</taxon>
        <taxon>Pseudomonadati</taxon>
        <taxon>Bacteroidota</taxon>
        <taxon>Bacteroidia</taxon>
        <taxon>Marinilabiliales</taxon>
        <taxon>Marinilabiliaceae</taxon>
        <taxon>Carboxylicivirga</taxon>
    </lineage>
</organism>
<comment type="caution">
    <text evidence="6">The sequence shown here is derived from an EMBL/GenBank/DDBJ whole genome shotgun (WGS) entry which is preliminary data.</text>
</comment>
<evidence type="ECO:0000313" key="7">
    <source>
        <dbReference type="Proteomes" id="UP000679220"/>
    </source>
</evidence>
<dbReference type="SUPFAM" id="SSF53649">
    <property type="entry name" value="Alkaline phosphatase-like"/>
    <property type="match status" value="1"/>
</dbReference>
<dbReference type="Proteomes" id="UP000679220">
    <property type="component" value="Unassembled WGS sequence"/>
</dbReference>
<evidence type="ECO:0000256" key="3">
    <source>
        <dbReference type="ARBA" id="ARBA00022801"/>
    </source>
</evidence>
<evidence type="ECO:0000259" key="5">
    <source>
        <dbReference type="Pfam" id="PF00884"/>
    </source>
</evidence>
<dbReference type="InterPro" id="IPR024607">
    <property type="entry name" value="Sulfatase_CS"/>
</dbReference>
<dbReference type="Gene3D" id="3.40.720.10">
    <property type="entry name" value="Alkaline Phosphatase, subunit A"/>
    <property type="match status" value="1"/>
</dbReference>
<dbReference type="AlphaFoldDB" id="A0A941F7X1"/>
<dbReference type="PANTHER" id="PTHR42693:SF53">
    <property type="entry name" value="ENDO-4-O-SULFATASE"/>
    <property type="match status" value="1"/>
</dbReference>
<evidence type="ECO:0000256" key="2">
    <source>
        <dbReference type="ARBA" id="ARBA00022723"/>
    </source>
</evidence>
<keyword evidence="4" id="KW-0106">Calcium</keyword>
<proteinExistence type="inferred from homology"/>
<evidence type="ECO:0000256" key="4">
    <source>
        <dbReference type="ARBA" id="ARBA00022837"/>
    </source>
</evidence>
<comment type="similarity">
    <text evidence="1">Belongs to the sulfatase family.</text>
</comment>
<keyword evidence="7" id="KW-1185">Reference proteome</keyword>
<dbReference type="PROSITE" id="PS51257">
    <property type="entry name" value="PROKAR_LIPOPROTEIN"/>
    <property type="match status" value="1"/>
</dbReference>
<name>A0A941F7X1_9BACT</name>
<dbReference type="PROSITE" id="PS00523">
    <property type="entry name" value="SULFATASE_1"/>
    <property type="match status" value="1"/>
</dbReference>
<dbReference type="InterPro" id="IPR000917">
    <property type="entry name" value="Sulfatase_N"/>
</dbReference>
<dbReference type="Pfam" id="PF00884">
    <property type="entry name" value="Sulfatase"/>
    <property type="match status" value="1"/>
</dbReference>
<gene>
    <name evidence="6" type="ORF">KDU71_22545</name>
</gene>
<dbReference type="InterPro" id="IPR017850">
    <property type="entry name" value="Alkaline_phosphatase_core_sf"/>
</dbReference>
<evidence type="ECO:0000313" key="6">
    <source>
        <dbReference type="EMBL" id="MBR8538368.1"/>
    </source>
</evidence>
<keyword evidence="2" id="KW-0479">Metal-binding</keyword>
<keyword evidence="3" id="KW-0378">Hydrolase</keyword>
<accession>A0A941F7X1</accession>
<dbReference type="InterPro" id="IPR050738">
    <property type="entry name" value="Sulfatase"/>
</dbReference>